<proteinExistence type="predicted"/>
<keyword evidence="4" id="KW-1185">Reference proteome</keyword>
<dbReference type="EMBL" id="VEPZ02000784">
    <property type="protein sequence ID" value="KAE8719570.1"/>
    <property type="molecule type" value="Genomic_DNA"/>
</dbReference>
<dbReference type="PANTHER" id="PTHR10513:SF35">
    <property type="entry name" value="DEOXYADENOSINE KINASE"/>
    <property type="match status" value="1"/>
</dbReference>
<feature type="region of interest" description="Disordered" evidence="1">
    <location>
        <begin position="114"/>
        <end position="146"/>
    </location>
</feature>
<dbReference type="InterPro" id="IPR027417">
    <property type="entry name" value="P-loop_NTPase"/>
</dbReference>
<dbReference type="PANTHER" id="PTHR10513">
    <property type="entry name" value="DEOXYNUCLEOSIDE KINASE"/>
    <property type="match status" value="1"/>
</dbReference>
<dbReference type="Gene3D" id="3.40.50.300">
    <property type="entry name" value="P-loop containing nucleotide triphosphate hydrolases"/>
    <property type="match status" value="1"/>
</dbReference>
<feature type="compositionally biased region" description="Basic and acidic residues" evidence="1">
    <location>
        <begin position="121"/>
        <end position="146"/>
    </location>
</feature>
<keyword evidence="3" id="KW-0378">Hydrolase</keyword>
<evidence type="ECO:0000256" key="1">
    <source>
        <dbReference type="SAM" id="MobiDB-lite"/>
    </source>
</evidence>
<feature type="domain" description="Deoxynucleoside kinase" evidence="2">
    <location>
        <begin position="217"/>
        <end position="275"/>
    </location>
</feature>
<dbReference type="GO" id="GO:0019136">
    <property type="term" value="F:deoxynucleoside kinase activity"/>
    <property type="evidence" value="ECO:0007669"/>
    <property type="project" value="TreeGrafter"/>
</dbReference>
<dbReference type="GO" id="GO:0005737">
    <property type="term" value="C:cytoplasm"/>
    <property type="evidence" value="ECO:0007669"/>
    <property type="project" value="TreeGrafter"/>
</dbReference>
<evidence type="ECO:0000259" key="2">
    <source>
        <dbReference type="Pfam" id="PF01712"/>
    </source>
</evidence>
<evidence type="ECO:0000313" key="4">
    <source>
        <dbReference type="Proteomes" id="UP000436088"/>
    </source>
</evidence>
<dbReference type="Proteomes" id="UP000436088">
    <property type="component" value="Unassembled WGS sequence"/>
</dbReference>
<dbReference type="Pfam" id="PF01712">
    <property type="entry name" value="dNK"/>
    <property type="match status" value="1"/>
</dbReference>
<name>A0A6A3BRM0_HIBSY</name>
<gene>
    <name evidence="3" type="ORF">F3Y22_tig00109945pilonHSYRG00280</name>
</gene>
<organism evidence="3 4">
    <name type="scientific">Hibiscus syriacus</name>
    <name type="common">Rose of Sharon</name>
    <dbReference type="NCBI Taxonomy" id="106335"/>
    <lineage>
        <taxon>Eukaryota</taxon>
        <taxon>Viridiplantae</taxon>
        <taxon>Streptophyta</taxon>
        <taxon>Embryophyta</taxon>
        <taxon>Tracheophyta</taxon>
        <taxon>Spermatophyta</taxon>
        <taxon>Magnoliopsida</taxon>
        <taxon>eudicotyledons</taxon>
        <taxon>Gunneridae</taxon>
        <taxon>Pentapetalae</taxon>
        <taxon>rosids</taxon>
        <taxon>malvids</taxon>
        <taxon>Malvales</taxon>
        <taxon>Malvaceae</taxon>
        <taxon>Malvoideae</taxon>
        <taxon>Hibiscus</taxon>
    </lineage>
</organism>
<comment type="caution">
    <text evidence="3">The sequence shown here is derived from an EMBL/GenBank/DDBJ whole genome shotgun (WGS) entry which is preliminary data.</text>
</comment>
<dbReference type="InterPro" id="IPR050566">
    <property type="entry name" value="Deoxyribonucleoside_kinase"/>
</dbReference>
<dbReference type="SUPFAM" id="SSF52540">
    <property type="entry name" value="P-loop containing nucleoside triphosphate hydrolases"/>
    <property type="match status" value="1"/>
</dbReference>
<protein>
    <submittedName>
        <fullName evidence="3">P-loop containing nucleoside triphosphate hydrolases superfamily protein isoform 2</fullName>
    </submittedName>
</protein>
<dbReference type="InterPro" id="IPR031314">
    <property type="entry name" value="DNK_dom"/>
</dbReference>
<reference evidence="3" key="1">
    <citation type="submission" date="2019-09" db="EMBL/GenBank/DDBJ databases">
        <title>Draft genome information of white flower Hibiscus syriacus.</title>
        <authorList>
            <person name="Kim Y.-M."/>
        </authorList>
    </citation>
    <scope>NUCLEOTIDE SEQUENCE [LARGE SCALE GENOMIC DNA]</scope>
    <source>
        <strain evidence="3">YM2019G1</strain>
    </source>
</reference>
<dbReference type="GO" id="GO:0016787">
    <property type="term" value="F:hydrolase activity"/>
    <property type="evidence" value="ECO:0007669"/>
    <property type="project" value="UniProtKB-KW"/>
</dbReference>
<evidence type="ECO:0000313" key="3">
    <source>
        <dbReference type="EMBL" id="KAE8719570.1"/>
    </source>
</evidence>
<dbReference type="AlphaFoldDB" id="A0A6A3BRM0"/>
<accession>A0A6A3BRM0</accession>
<sequence length="281" mass="31452">MLKLIRRSPSDPPLLCTSSLRPSLPFLSLSLPFTPAASTAKTNSFTMPTVTLPGRGSALAVTASLTDKKPPLSRRLYNNASFISLPRLNTRTTIRAWPGRVGVRPAWCHSGGMEEQLSPIERSKGLSENEGKEEEDKPIRLNRRQKDSEVLMGSPDLLTIPCVGHKNLRKLVESGIQGVAELKHLYKNKFYGKASQKMVEYLQSSVGIIHRNHAERNISVGKTTFLQRIANETLELCDLVEIVPEPIDKWQNVGPDHFNILDSFYAEPQRCSYELFMKQIG</sequence>